<dbReference type="Gene3D" id="3.20.20.70">
    <property type="entry name" value="Aldolase class I"/>
    <property type="match status" value="1"/>
</dbReference>
<comment type="catalytic activity">
    <reaction evidence="1">
        <text>Hydrolysis of terminal, non-reducing alpha-D-galactose residues in alpha-D-galactosides, including galactose oligosaccharides, galactomannans and galactolipids.</text>
        <dbReference type="EC" id="3.2.1.22"/>
    </reaction>
</comment>
<keyword evidence="8" id="KW-1185">Reference proteome</keyword>
<name>A0A7Y9ZDJ1_9MICO</name>
<dbReference type="GO" id="GO:0016052">
    <property type="term" value="P:carbohydrate catabolic process"/>
    <property type="evidence" value="ECO:0007669"/>
    <property type="project" value="InterPro"/>
</dbReference>
<dbReference type="Proteomes" id="UP000547973">
    <property type="component" value="Unassembled WGS sequence"/>
</dbReference>
<organism evidence="7 8">
    <name type="scientific">Demequina lutea</name>
    <dbReference type="NCBI Taxonomy" id="431489"/>
    <lineage>
        <taxon>Bacteria</taxon>
        <taxon>Bacillati</taxon>
        <taxon>Actinomycetota</taxon>
        <taxon>Actinomycetes</taxon>
        <taxon>Micrococcales</taxon>
        <taxon>Demequinaceae</taxon>
        <taxon>Demequina</taxon>
    </lineage>
</organism>
<accession>A0A7Y9ZDJ1</accession>
<dbReference type="CDD" id="cd14791">
    <property type="entry name" value="GH36"/>
    <property type="match status" value="1"/>
</dbReference>
<dbReference type="PRINTS" id="PR00743">
    <property type="entry name" value="GLHYDRLASE36"/>
</dbReference>
<dbReference type="InterPro" id="IPR031705">
    <property type="entry name" value="Glyco_hydro_36_C"/>
</dbReference>
<reference evidence="7 8" key="1">
    <citation type="submission" date="2020-07" db="EMBL/GenBank/DDBJ databases">
        <title>Sequencing the genomes of 1000 actinobacteria strains.</title>
        <authorList>
            <person name="Klenk H.-P."/>
        </authorList>
    </citation>
    <scope>NUCLEOTIDE SEQUENCE [LARGE SCALE GENOMIC DNA]</scope>
    <source>
        <strain evidence="7 8">DSM 19970</strain>
    </source>
</reference>
<dbReference type="EMBL" id="JACBZO010000001">
    <property type="protein sequence ID" value="NYI41995.1"/>
    <property type="molecule type" value="Genomic_DNA"/>
</dbReference>
<evidence type="ECO:0000256" key="3">
    <source>
        <dbReference type="ARBA" id="ARBA00022801"/>
    </source>
</evidence>
<dbReference type="EC" id="3.2.1.22" evidence="2"/>
<evidence type="ECO:0000256" key="1">
    <source>
        <dbReference type="ARBA" id="ARBA00001255"/>
    </source>
</evidence>
<dbReference type="PANTHER" id="PTHR43053:SF3">
    <property type="entry name" value="ALPHA-GALACTOSIDASE C-RELATED"/>
    <property type="match status" value="1"/>
</dbReference>
<evidence type="ECO:0000313" key="7">
    <source>
        <dbReference type="EMBL" id="NYI41995.1"/>
    </source>
</evidence>
<evidence type="ECO:0000259" key="6">
    <source>
        <dbReference type="Pfam" id="PF16875"/>
    </source>
</evidence>
<dbReference type="SUPFAM" id="SSF51445">
    <property type="entry name" value="(Trans)glycosidases"/>
    <property type="match status" value="1"/>
</dbReference>
<feature type="domain" description="Glycosyl hydrolase family 36 N-terminal" evidence="6">
    <location>
        <begin position="32"/>
        <end position="266"/>
    </location>
</feature>
<dbReference type="AlphaFoldDB" id="A0A7Y9ZDJ1"/>
<protein>
    <recommendedName>
        <fullName evidence="2">alpha-galactosidase</fullName>
        <ecNumber evidence="2">3.2.1.22</ecNumber>
    </recommendedName>
</protein>
<dbReference type="InterPro" id="IPR038417">
    <property type="entry name" value="Alpga-gal_N_sf"/>
</dbReference>
<dbReference type="PROSITE" id="PS00512">
    <property type="entry name" value="ALPHA_GALACTOSIDASE"/>
    <property type="match status" value="1"/>
</dbReference>
<evidence type="ECO:0000259" key="5">
    <source>
        <dbReference type="Pfam" id="PF16874"/>
    </source>
</evidence>
<gene>
    <name evidence="7" type="ORF">BKA03_002114</name>
</gene>
<dbReference type="FunFam" id="3.20.20.70:FF:000118">
    <property type="entry name" value="Alpha-galactosidase"/>
    <property type="match status" value="1"/>
</dbReference>
<evidence type="ECO:0000256" key="4">
    <source>
        <dbReference type="ARBA" id="ARBA00023295"/>
    </source>
</evidence>
<dbReference type="InterPro" id="IPR031704">
    <property type="entry name" value="Glyco_hydro_36_N"/>
</dbReference>
<proteinExistence type="predicted"/>
<dbReference type="OrthoDB" id="9758822at2"/>
<dbReference type="Pfam" id="PF02065">
    <property type="entry name" value="Melibiase"/>
    <property type="match status" value="1"/>
</dbReference>
<dbReference type="PANTHER" id="PTHR43053">
    <property type="entry name" value="GLYCOSIDASE FAMILY 31"/>
    <property type="match status" value="1"/>
</dbReference>
<keyword evidence="4 7" id="KW-0326">Glycosidase</keyword>
<dbReference type="RefSeq" id="WP_062075999.1">
    <property type="nucleotide sequence ID" value="NZ_BBRC01000015.1"/>
</dbReference>
<dbReference type="InterPro" id="IPR002252">
    <property type="entry name" value="Glyco_hydro_36"/>
</dbReference>
<dbReference type="GO" id="GO:0004557">
    <property type="term" value="F:alpha-galactosidase activity"/>
    <property type="evidence" value="ECO:0007669"/>
    <property type="project" value="UniProtKB-EC"/>
</dbReference>
<evidence type="ECO:0000313" key="8">
    <source>
        <dbReference type="Proteomes" id="UP000547973"/>
    </source>
</evidence>
<feature type="domain" description="Glycosyl hydrolase family 36 C-terminal" evidence="5">
    <location>
        <begin position="624"/>
        <end position="700"/>
    </location>
</feature>
<dbReference type="Pfam" id="PF16875">
    <property type="entry name" value="Glyco_hydro_36N"/>
    <property type="match status" value="1"/>
</dbReference>
<dbReference type="Pfam" id="PF16874">
    <property type="entry name" value="Glyco_hydro_36C"/>
    <property type="match status" value="1"/>
</dbReference>
<dbReference type="InterPro" id="IPR000111">
    <property type="entry name" value="Glyco_hydro_27/36_CS"/>
</dbReference>
<keyword evidence="3 7" id="KW-0378">Hydrolase</keyword>
<dbReference type="InterPro" id="IPR050985">
    <property type="entry name" value="Alpha-glycosidase_related"/>
</dbReference>
<dbReference type="InterPro" id="IPR017853">
    <property type="entry name" value="GH"/>
</dbReference>
<evidence type="ECO:0000256" key="2">
    <source>
        <dbReference type="ARBA" id="ARBA00012755"/>
    </source>
</evidence>
<sequence length="718" mass="77939">MTNDRVPSATVQDECIRLSAPGVEVLLDVSCGYPVVLHWGAPTADVTPAAARVLADGGASHGDFDEPVEPGMLRESARGFTGRPALRGHRGARDFSPLFRVDDSRVDDDRVGRAVAVLHLSDTAAGLALEQRLTMTPQGVLLLDTTLTNTGHGVYTLDELAVWLPVPDRAIQTLDFAGRWLRERQPHRLPMAPGLRVREGREGRTGHDSTIVQCAVTDATTTETGEAWGVALLWSGNTVHMAERDQVGRGALGAGELLEPGEVQLAPGESYTVPTVAALYSNHGLDGMGARAHEWLRARPEHPDAARPVTLNVWEAVYFNHDLATLTALADRAAQVGVERFVLDDGWFGARRDDTSGLGDWVVSAAVWPDGLAPLVDHVKSLEMQFGLWFEGEMVNPDSDVYRLHPDWILHVPGRVPPLARHQLVLDLTHPDAYAYVLDAVHAVISGYGVDYIKWDHNRRLTDAGHAGSPATHSQTLAIYRLFDELRLRNPGLEIESCASGGGRVDLGMAMHADRFWTSDQNDALERQHIQRWTSLVIPPEMLGTHVGPAPSHSTGRVHSVNMRAITALFGHAGIEWNLLDATDVELAALADWTVFYRAHRRLLHRGRVVRVEHPDPTALVHGVVAADGASAVFAYVQCATTSGTRPSSFRLPGLLPGVLYRVRGVTFGGLGAVALRAPLWVEHGVEATGTALATIGLRAPILWPEEALLVVVERSDA</sequence>
<dbReference type="InterPro" id="IPR013785">
    <property type="entry name" value="Aldolase_TIM"/>
</dbReference>
<dbReference type="Gene3D" id="2.70.98.60">
    <property type="entry name" value="alpha-galactosidase from lactobacil brevis"/>
    <property type="match status" value="1"/>
</dbReference>
<comment type="caution">
    <text evidence="7">The sequence shown here is derived from an EMBL/GenBank/DDBJ whole genome shotgun (WGS) entry which is preliminary data.</text>
</comment>